<organism evidence="2 3">
    <name type="scientific">Cajanus cajan</name>
    <name type="common">Pigeon pea</name>
    <name type="synonym">Cajanus indicus</name>
    <dbReference type="NCBI Taxonomy" id="3821"/>
    <lineage>
        <taxon>Eukaryota</taxon>
        <taxon>Viridiplantae</taxon>
        <taxon>Streptophyta</taxon>
        <taxon>Embryophyta</taxon>
        <taxon>Tracheophyta</taxon>
        <taxon>Spermatophyta</taxon>
        <taxon>Magnoliopsida</taxon>
        <taxon>eudicotyledons</taxon>
        <taxon>Gunneridae</taxon>
        <taxon>Pentapetalae</taxon>
        <taxon>rosids</taxon>
        <taxon>fabids</taxon>
        <taxon>Fabales</taxon>
        <taxon>Fabaceae</taxon>
        <taxon>Papilionoideae</taxon>
        <taxon>50 kb inversion clade</taxon>
        <taxon>NPAAA clade</taxon>
        <taxon>indigoferoid/millettioid clade</taxon>
        <taxon>Phaseoleae</taxon>
        <taxon>Cajanus</taxon>
    </lineage>
</organism>
<dbReference type="PANTHER" id="PTHR23315">
    <property type="entry name" value="U BOX DOMAIN-CONTAINING"/>
    <property type="match status" value="1"/>
</dbReference>
<dbReference type="InterPro" id="IPR011989">
    <property type="entry name" value="ARM-like"/>
</dbReference>
<dbReference type="SUPFAM" id="SSF48371">
    <property type="entry name" value="ARM repeat"/>
    <property type="match status" value="1"/>
</dbReference>
<dbReference type="PANTHER" id="PTHR23315:SF335">
    <property type="entry name" value="RING-TYPE E3 UBIQUITIN TRANSFERASE"/>
    <property type="match status" value="1"/>
</dbReference>
<name>A0A151RRV4_CAJCA</name>
<gene>
    <name evidence="2" type="ORF">KK1_033148</name>
</gene>
<proteinExistence type="predicted"/>
<sequence length="314" mass="35625">MMVQSFDRALIERWLNEVHRIFHETQQVLSHCILTPNCLLQGMICKWCKDHNVDEIHDDRVTNAHRHRMRSLLYKLFLSLPEQKKSRKRPLLFRMLFADAEAIHLLLSPLSPGTPSVELELHEDLITTLLNLSIHDDNKRALAKNEKVVSLIVDSLKMGTVQTRSNATAEVFSMSSIYSNRHILGKSEAIKYLVDLLDEGHPLSMNDAASALFKLCLACENKARTVREGAVQVILGKIVDKVMVDELVSLLVLLAKHSKAVEALVSHGVVLYLLDIVKETTSERVKENCVGILCTVCCNHREKMLKYDKTSRII</sequence>
<dbReference type="InterPro" id="IPR013083">
    <property type="entry name" value="Znf_RING/FYVE/PHD"/>
</dbReference>
<reference evidence="2" key="1">
    <citation type="journal article" date="2012" name="Nat. Biotechnol.">
        <title>Draft genome sequence of pigeonpea (Cajanus cajan), an orphan legume crop of resource-poor farmers.</title>
        <authorList>
            <person name="Varshney R.K."/>
            <person name="Chen W."/>
            <person name="Li Y."/>
            <person name="Bharti A.K."/>
            <person name="Saxena R.K."/>
            <person name="Schlueter J.A."/>
            <person name="Donoghue M.T."/>
            <person name="Azam S."/>
            <person name="Fan G."/>
            <person name="Whaley A.M."/>
            <person name="Farmer A.D."/>
            <person name="Sheridan J."/>
            <person name="Iwata A."/>
            <person name="Tuteja R."/>
            <person name="Penmetsa R.V."/>
            <person name="Wu W."/>
            <person name="Upadhyaya H.D."/>
            <person name="Yang S.P."/>
            <person name="Shah T."/>
            <person name="Saxena K.B."/>
            <person name="Michael T."/>
            <person name="McCombie W.R."/>
            <person name="Yang B."/>
            <person name="Zhang G."/>
            <person name="Yang H."/>
            <person name="Wang J."/>
            <person name="Spillane C."/>
            <person name="Cook D.R."/>
            <person name="May G.D."/>
            <person name="Xu X."/>
            <person name="Jackson S.A."/>
        </authorList>
    </citation>
    <scope>NUCLEOTIDE SEQUENCE [LARGE SCALE GENOMIC DNA]</scope>
</reference>
<protein>
    <submittedName>
        <fullName evidence="2">U-box domain-containing protein 9</fullName>
    </submittedName>
</protein>
<evidence type="ECO:0000313" key="2">
    <source>
        <dbReference type="EMBL" id="KYP45274.1"/>
    </source>
</evidence>
<dbReference type="Proteomes" id="UP000075243">
    <property type="component" value="Unassembled WGS sequence"/>
</dbReference>
<dbReference type="SUPFAM" id="SSF57850">
    <property type="entry name" value="RING/U-box"/>
    <property type="match status" value="1"/>
</dbReference>
<dbReference type="EMBL" id="KQ483595">
    <property type="protein sequence ID" value="KYP45274.1"/>
    <property type="molecule type" value="Genomic_DNA"/>
</dbReference>
<dbReference type="AlphaFoldDB" id="A0A151RRV4"/>
<dbReference type="Gene3D" id="1.25.10.10">
    <property type="entry name" value="Leucine-rich Repeat Variant"/>
    <property type="match status" value="1"/>
</dbReference>
<keyword evidence="1" id="KW-0833">Ubl conjugation pathway</keyword>
<keyword evidence="3" id="KW-1185">Reference proteome</keyword>
<evidence type="ECO:0000313" key="3">
    <source>
        <dbReference type="Proteomes" id="UP000075243"/>
    </source>
</evidence>
<dbReference type="InterPro" id="IPR016024">
    <property type="entry name" value="ARM-type_fold"/>
</dbReference>
<dbReference type="STRING" id="3821.A0A151RRV4"/>
<dbReference type="Gramene" id="C.cajan_28186.t">
    <property type="protein sequence ID" value="C.cajan_28186.t"/>
    <property type="gene ID" value="C.cajan_28186"/>
</dbReference>
<evidence type="ECO:0000256" key="1">
    <source>
        <dbReference type="ARBA" id="ARBA00022786"/>
    </source>
</evidence>
<dbReference type="Gene3D" id="3.30.40.10">
    <property type="entry name" value="Zinc/RING finger domain, C3HC4 (zinc finger)"/>
    <property type="match status" value="1"/>
</dbReference>
<accession>A0A151RRV4</accession>